<evidence type="ECO:0000313" key="1">
    <source>
        <dbReference type="EMBL" id="VDP19852.1"/>
    </source>
</evidence>
<gene>
    <name evidence="1" type="ORF">OFLC_LOCUS14978</name>
</gene>
<dbReference type="GO" id="GO:0042721">
    <property type="term" value="C:TIM22 mitochondrial import inner membrane insertion complex"/>
    <property type="evidence" value="ECO:0007669"/>
    <property type="project" value="InterPro"/>
</dbReference>
<dbReference type="GO" id="GO:0045039">
    <property type="term" value="P:protein insertion into mitochondrial inner membrane"/>
    <property type="evidence" value="ECO:0007669"/>
    <property type="project" value="TreeGrafter"/>
</dbReference>
<protein>
    <submittedName>
        <fullName evidence="1 3">Uncharacterized protein</fullName>
    </submittedName>
</protein>
<evidence type="ECO:0000313" key="2">
    <source>
        <dbReference type="Proteomes" id="UP000267606"/>
    </source>
</evidence>
<organism evidence="3">
    <name type="scientific">Onchocerca flexuosa</name>
    <dbReference type="NCBI Taxonomy" id="387005"/>
    <lineage>
        <taxon>Eukaryota</taxon>
        <taxon>Metazoa</taxon>
        <taxon>Ecdysozoa</taxon>
        <taxon>Nematoda</taxon>
        <taxon>Chromadorea</taxon>
        <taxon>Rhabditida</taxon>
        <taxon>Spirurina</taxon>
        <taxon>Spiruromorpha</taxon>
        <taxon>Filarioidea</taxon>
        <taxon>Onchocercidae</taxon>
        <taxon>Onchocerca</taxon>
    </lineage>
</organism>
<dbReference type="AlphaFoldDB" id="A0A183I5G6"/>
<dbReference type="PANTHER" id="PTHR21435:SF1">
    <property type="entry name" value="MITOCHONDRIAL IMPORT INNER MEMBRANE TRANSLOCASE SUBUNIT TIM29"/>
    <property type="match status" value="1"/>
</dbReference>
<accession>A0A183I5G6</accession>
<dbReference type="STRING" id="387005.A0A183I5G6"/>
<dbReference type="InterPro" id="IPR019322">
    <property type="entry name" value="TIMM29"/>
</dbReference>
<reference evidence="1 2" key="2">
    <citation type="submission" date="2018-11" db="EMBL/GenBank/DDBJ databases">
        <authorList>
            <consortium name="Pathogen Informatics"/>
        </authorList>
    </citation>
    <scope>NUCLEOTIDE SEQUENCE [LARGE SCALE GENOMIC DNA]</scope>
</reference>
<dbReference type="Proteomes" id="UP000267606">
    <property type="component" value="Unassembled WGS sequence"/>
</dbReference>
<dbReference type="PANTHER" id="PTHR21435">
    <property type="entry name" value="MITOCHONDRIAL IMPORT INNER MEMBRANE TRANSLOCASE SUBUNIT TIM29"/>
    <property type="match status" value="1"/>
</dbReference>
<dbReference type="WBParaSite" id="OFLC_0001498901-mRNA-1">
    <property type="protein sequence ID" value="OFLC_0001498901-mRNA-1"/>
    <property type="gene ID" value="OFLC_0001498901"/>
</dbReference>
<name>A0A183I5G6_9BILA</name>
<dbReference type="Pfam" id="PF10171">
    <property type="entry name" value="Tim29"/>
    <property type="match status" value="1"/>
</dbReference>
<keyword evidence="2" id="KW-1185">Reference proteome</keyword>
<evidence type="ECO:0000313" key="3">
    <source>
        <dbReference type="WBParaSite" id="OFLC_0001498901-mRNA-1"/>
    </source>
</evidence>
<dbReference type="EMBL" id="UZAJ01041440">
    <property type="protein sequence ID" value="VDP19852.1"/>
    <property type="molecule type" value="Genomic_DNA"/>
</dbReference>
<sequence length="156" mass="18264">MAFLKRWCFTFVDYWKMVGNDYLIVIGDLLKDAKTKPIITAIKLLPLGGAFYAYKTNPTERDMLDSLIERRRQMVLLPNSIHNKRADDEIASRTLYIDQNRLKLINCILFSILIKLPDSDDVRQLLYFVIDDVLIFLCDFFQNLLCLPPIIFELVI</sequence>
<proteinExistence type="predicted"/>
<reference evidence="3" key="1">
    <citation type="submission" date="2016-06" db="UniProtKB">
        <authorList>
            <consortium name="WormBaseParasite"/>
        </authorList>
    </citation>
    <scope>IDENTIFICATION</scope>
</reference>